<keyword evidence="3" id="KW-0813">Transport</keyword>
<evidence type="ECO:0000256" key="1">
    <source>
        <dbReference type="ARBA" id="ARBA00004518"/>
    </source>
</evidence>
<accession>A5GCZ2</accession>
<evidence type="ECO:0000313" key="13">
    <source>
        <dbReference type="Proteomes" id="UP000006695"/>
    </source>
</evidence>
<reference evidence="12 13" key="1">
    <citation type="submission" date="2007-05" db="EMBL/GenBank/DDBJ databases">
        <title>Complete sequence of Geobacter uraniireducens Rf4.</title>
        <authorList>
            <consortium name="US DOE Joint Genome Institute"/>
            <person name="Copeland A."/>
            <person name="Lucas S."/>
            <person name="Lapidus A."/>
            <person name="Barry K."/>
            <person name="Detter J.C."/>
            <person name="Glavina del Rio T."/>
            <person name="Hammon N."/>
            <person name="Israni S."/>
            <person name="Dalin E."/>
            <person name="Tice H."/>
            <person name="Pitluck S."/>
            <person name="Chertkov O."/>
            <person name="Brettin T."/>
            <person name="Bruce D."/>
            <person name="Han C."/>
            <person name="Schmutz J."/>
            <person name="Larimer F."/>
            <person name="Land M."/>
            <person name="Hauser L."/>
            <person name="Kyrpides N."/>
            <person name="Mikhailova N."/>
            <person name="Shelobolina E."/>
            <person name="Aklujkar M."/>
            <person name="Lovley D."/>
            <person name="Richardson P."/>
        </authorList>
    </citation>
    <scope>NUCLEOTIDE SEQUENCE [LARGE SCALE GENOMIC DNA]</scope>
    <source>
        <strain evidence="12 13">Rf4</strain>
    </source>
</reference>
<dbReference type="InterPro" id="IPR036909">
    <property type="entry name" value="Cyt_c-like_dom_sf"/>
</dbReference>
<evidence type="ECO:0000256" key="2">
    <source>
        <dbReference type="ARBA" id="ARBA00009650"/>
    </source>
</evidence>
<dbReference type="GO" id="GO:0005506">
    <property type="term" value="F:iron ion binding"/>
    <property type="evidence" value="ECO:0007669"/>
    <property type="project" value="InterPro"/>
</dbReference>
<evidence type="ECO:0000256" key="6">
    <source>
        <dbReference type="ARBA" id="ARBA00022982"/>
    </source>
</evidence>
<dbReference type="PROSITE" id="PS51007">
    <property type="entry name" value="CYTC"/>
    <property type="match status" value="1"/>
</dbReference>
<dbReference type="HOGENOM" id="CLU_101159_3_0_7"/>
<evidence type="ECO:0000256" key="8">
    <source>
        <dbReference type="ARBA" id="ARBA00023078"/>
    </source>
</evidence>
<evidence type="ECO:0000256" key="9">
    <source>
        <dbReference type="PROSITE-ProRule" id="PRU00433"/>
    </source>
</evidence>
<organism evidence="12 13">
    <name type="scientific">Geotalea uraniireducens (strain Rf4)</name>
    <name type="common">Geobacter uraniireducens</name>
    <dbReference type="NCBI Taxonomy" id="351605"/>
    <lineage>
        <taxon>Bacteria</taxon>
        <taxon>Pseudomonadati</taxon>
        <taxon>Thermodesulfobacteriota</taxon>
        <taxon>Desulfuromonadia</taxon>
        <taxon>Geobacterales</taxon>
        <taxon>Geobacteraceae</taxon>
        <taxon>Geotalea</taxon>
    </lineage>
</organism>
<feature type="chain" id="PRO_5002683423" evidence="10">
    <location>
        <begin position="34"/>
        <end position="120"/>
    </location>
</feature>
<comment type="similarity">
    <text evidence="2">Belongs to the cytochrome c family. PetJ subfamily.</text>
</comment>
<gene>
    <name evidence="12" type="ordered locus">Gura_0331</name>
</gene>
<dbReference type="InterPro" id="IPR023655">
    <property type="entry name" value="Cyt_C6"/>
</dbReference>
<dbReference type="Pfam" id="PF13442">
    <property type="entry name" value="Cytochrome_CBB3"/>
    <property type="match status" value="1"/>
</dbReference>
<dbReference type="PANTHER" id="PTHR34688:SF2">
    <property type="entry name" value="CYTOCHROME C6, CHLOROPLASTIC"/>
    <property type="match status" value="1"/>
</dbReference>
<comment type="subcellular location">
    <subcellularLocation>
        <location evidence="1">Cellular thylakoid lumen</location>
    </subcellularLocation>
</comment>
<dbReference type="InterPro" id="IPR009056">
    <property type="entry name" value="Cyt_c-like_dom"/>
</dbReference>
<keyword evidence="13" id="KW-1185">Reference proteome</keyword>
<protein>
    <submittedName>
        <fullName evidence="12">Cytochrome c, class I</fullName>
    </submittedName>
</protein>
<keyword evidence="6" id="KW-0249">Electron transport</keyword>
<keyword evidence="10" id="KW-0732">Signal</keyword>
<evidence type="ECO:0000256" key="10">
    <source>
        <dbReference type="SAM" id="SignalP"/>
    </source>
</evidence>
<dbReference type="KEGG" id="gur:Gura_0331"/>
<dbReference type="PROSITE" id="PS51257">
    <property type="entry name" value="PROKAR_LIPOPROTEIN"/>
    <property type="match status" value="1"/>
</dbReference>
<dbReference type="GO" id="GO:0020037">
    <property type="term" value="F:heme binding"/>
    <property type="evidence" value="ECO:0007669"/>
    <property type="project" value="InterPro"/>
</dbReference>
<dbReference type="GO" id="GO:0009055">
    <property type="term" value="F:electron transfer activity"/>
    <property type="evidence" value="ECO:0007669"/>
    <property type="project" value="InterPro"/>
</dbReference>
<evidence type="ECO:0000256" key="4">
    <source>
        <dbReference type="ARBA" id="ARBA00022617"/>
    </source>
</evidence>
<evidence type="ECO:0000256" key="3">
    <source>
        <dbReference type="ARBA" id="ARBA00022448"/>
    </source>
</evidence>
<dbReference type="GO" id="GO:0031979">
    <property type="term" value="C:plasma membrane-derived thylakoid lumen"/>
    <property type="evidence" value="ECO:0007669"/>
    <property type="project" value="UniProtKB-SubCell"/>
</dbReference>
<evidence type="ECO:0000259" key="11">
    <source>
        <dbReference type="PROSITE" id="PS51007"/>
    </source>
</evidence>
<evidence type="ECO:0000256" key="7">
    <source>
        <dbReference type="ARBA" id="ARBA00023004"/>
    </source>
</evidence>
<keyword evidence="8" id="KW-0793">Thylakoid</keyword>
<feature type="domain" description="Cytochrome c" evidence="11">
    <location>
        <begin position="38"/>
        <end position="119"/>
    </location>
</feature>
<dbReference type="AlphaFoldDB" id="A5GCZ2"/>
<sequence>MRPYQKGGKQMKKARIAAFSLFALAAFSTACFADTKKGEKIDGKKEFEEHCTACHANGGNIINPAKPLHKKEREANGVKTARDIIAKMRNPGPGMNKFDKKTISDKEAKAIANYILKTFK</sequence>
<proteinExistence type="inferred from homology"/>
<dbReference type="STRING" id="351605.Gura_0331"/>
<keyword evidence="7 9" id="KW-0408">Iron</keyword>
<keyword evidence="5 9" id="KW-0479">Metal-binding</keyword>
<evidence type="ECO:0000313" key="12">
    <source>
        <dbReference type="EMBL" id="ABQ24547.1"/>
    </source>
</evidence>
<dbReference type="PANTHER" id="PTHR34688">
    <property type="entry name" value="CYTOCHROME C6, CHLOROPLASTIC"/>
    <property type="match status" value="1"/>
</dbReference>
<dbReference type="Proteomes" id="UP000006695">
    <property type="component" value="Chromosome"/>
</dbReference>
<dbReference type="Gene3D" id="1.10.760.10">
    <property type="entry name" value="Cytochrome c-like domain"/>
    <property type="match status" value="1"/>
</dbReference>
<evidence type="ECO:0000256" key="5">
    <source>
        <dbReference type="ARBA" id="ARBA00022723"/>
    </source>
</evidence>
<keyword evidence="4 9" id="KW-0349">Heme</keyword>
<name>A5GCZ2_GEOUR</name>
<dbReference type="EMBL" id="CP000698">
    <property type="protein sequence ID" value="ABQ24547.1"/>
    <property type="molecule type" value="Genomic_DNA"/>
</dbReference>
<dbReference type="SUPFAM" id="SSF46626">
    <property type="entry name" value="Cytochrome c"/>
    <property type="match status" value="1"/>
</dbReference>
<feature type="signal peptide" evidence="10">
    <location>
        <begin position="1"/>
        <end position="33"/>
    </location>
</feature>